<dbReference type="InterPro" id="IPR036779">
    <property type="entry name" value="LysM_dom_sf"/>
</dbReference>
<evidence type="ECO:0000259" key="3">
    <source>
        <dbReference type="PROSITE" id="PS51782"/>
    </source>
</evidence>
<keyword evidence="2" id="KW-1133">Transmembrane helix</keyword>
<evidence type="ECO:0000313" key="5">
    <source>
        <dbReference type="Proteomes" id="UP000283255"/>
    </source>
</evidence>
<organism evidence="4 5">
    <name type="scientific">Motilimonas pumila</name>
    <dbReference type="NCBI Taxonomy" id="2303987"/>
    <lineage>
        <taxon>Bacteria</taxon>
        <taxon>Pseudomonadati</taxon>
        <taxon>Pseudomonadota</taxon>
        <taxon>Gammaproteobacteria</taxon>
        <taxon>Alteromonadales</taxon>
        <taxon>Alteromonadales genera incertae sedis</taxon>
        <taxon>Motilimonas</taxon>
    </lineage>
</organism>
<keyword evidence="1" id="KW-0175">Coiled coil</keyword>
<evidence type="ECO:0000313" key="4">
    <source>
        <dbReference type="EMBL" id="RJG37103.1"/>
    </source>
</evidence>
<proteinExistence type="predicted"/>
<sequence length="1361" mass="152940">MLEDSNNDYELVNYLIQEGDTLSELSLKFKVSQDVLLEHNPQVVDPDFIYPGKFLFVPTPVTKKNIDLVVINDLADTPPPKNEPVEKCQPKPLNVANCEENINAEGTAKCKSNQHNERFIYVESTGTVEQPDNCYALYKNDGQLEQLESCHQPNGRFGPIVESLEYREPEEYVDIQLIQKIGDIEAILVEGDLTPSTMRDPAKVFQDNVMVSVAPLLTVNYDESVVGPCREGYLYFFIGQKLYREIKVSVDSDGTNIYNDSDVKHYQSQSVVPEKRDYSGPELTSIHLPMTLNGDRTELRVAFSSFPLPWQHIRNLELSRERMLSRCQECDLSEYLITTLLLRGESGRAYGDPRFSVRNKRELFFLAVDELPQMRPRDISYEQFLGAPRIYLEDLTGEYWHTIINGLKNERIYYDSESLDGLSDDITLNGNFFDLCHEKFCYEDTFFPVPRSLLLQRWLHPNRQNPDEFNAFRLDIDANAEYSQPLAPEVEKDVFENLRNNHQIGLVVRDQRFIADTMLNVAHANIQLLYLLSESFKYQPLGAAAELVHENFLNSTLPTGGTNPLYVNGLADRRLDQTDGSVFSRITKKAERKSARFEAMSKLGRFCDLLLDTSGANLPACDMDAVLFKTADKAWSYYQLINALELILTEEGRIDSRLVEKEELYRLEQFLYSGMNKPTDVLIKARKDIFYHASHPYACLFRSVENIPEDTQAALWAELYSVDLLALQQALAQSHQQAEQNQLVVFNAELIKNAANIIDKENEMGVVDYLTHLRRGTNGLEVLSIQVLPKLYPVMASISRSILNDNSRLSKLIGMELGEASKLKIATDIADFSTAMSGGSVAFKVWQNGDWVSYTAESDSIRMLSIGEYAASSAKAVGKIETGMGGTIQASAGAQSGYEMTARKVKGGTWLSTGVYRGIWHSLAGLELWNAACAANAYYENPNVKSSVALVSGVVDAALVGLYYASLTQRTGWGVGKINGLLEVTTKFNSTGWTSWSTYRGLAASTAGALTSALLFWDAYDLMQQGYRNSAKWKAIEGGGMLSASLSPAITRLLLKVFGLPVSYANPIMIAITLVSLAISFYFAYKSVNHAEDSFSLAVRYGPFGKEKDELLARIATLENRQIELQQEENNKAQQENRPALIIEPDAILITLRELQQINLSNDTGAEYYSHLLNTLMMGDVAIVQLKDIEQDCPEAKRYNCDLFLKTYHPALRFNAQRGGRQAFNLSVGHCVSIPGFSRKGVVPTHSSEAVLTQFEIVSKSDPAIAYHGIKLKPKHWQHTEESSRLLRQMSARRVVGDAEQGPLPMIDELFVDIECLPPNLTFRSETWSLQSQAVVTQESSQRFIYQTSRLTTKIKRSTYG</sequence>
<reference evidence="4 5" key="1">
    <citation type="submission" date="2018-09" db="EMBL/GenBank/DDBJ databases">
        <authorList>
            <person name="Wang F."/>
        </authorList>
    </citation>
    <scope>NUCLEOTIDE SEQUENCE [LARGE SCALE GENOMIC DNA]</scope>
    <source>
        <strain evidence="4 5">PLHSC7-2</strain>
    </source>
</reference>
<dbReference type="InterPro" id="IPR018392">
    <property type="entry name" value="LysM"/>
</dbReference>
<comment type="caution">
    <text evidence="4">The sequence shown here is derived from an EMBL/GenBank/DDBJ whole genome shotgun (WGS) entry which is preliminary data.</text>
</comment>
<keyword evidence="5" id="KW-1185">Reference proteome</keyword>
<dbReference type="PROSITE" id="PS51782">
    <property type="entry name" value="LYSM"/>
    <property type="match status" value="1"/>
</dbReference>
<dbReference type="CDD" id="cd00118">
    <property type="entry name" value="LysM"/>
    <property type="match status" value="1"/>
</dbReference>
<evidence type="ECO:0000256" key="1">
    <source>
        <dbReference type="SAM" id="Coils"/>
    </source>
</evidence>
<feature type="domain" description="LysM" evidence="3">
    <location>
        <begin position="12"/>
        <end position="57"/>
    </location>
</feature>
<protein>
    <submittedName>
        <fullName evidence="4">LysM peptidoglycan-binding domain-containing protein</fullName>
    </submittedName>
</protein>
<dbReference type="RefSeq" id="WP_119912549.1">
    <property type="nucleotide sequence ID" value="NZ_QZCH01000056.1"/>
</dbReference>
<dbReference type="SMART" id="SM00257">
    <property type="entry name" value="LysM"/>
    <property type="match status" value="1"/>
</dbReference>
<feature type="coiled-coil region" evidence="1">
    <location>
        <begin position="1108"/>
        <end position="1138"/>
    </location>
</feature>
<dbReference type="Proteomes" id="UP000283255">
    <property type="component" value="Unassembled WGS sequence"/>
</dbReference>
<accession>A0A418Y9D5</accession>
<keyword evidence="2" id="KW-0812">Transmembrane</keyword>
<feature type="transmembrane region" description="Helical" evidence="2">
    <location>
        <begin position="1064"/>
        <end position="1085"/>
    </location>
</feature>
<dbReference type="Pfam" id="PF01476">
    <property type="entry name" value="LysM"/>
    <property type="match status" value="1"/>
</dbReference>
<name>A0A418Y9D5_9GAMM</name>
<dbReference type="EMBL" id="QZCH01000056">
    <property type="protein sequence ID" value="RJG37103.1"/>
    <property type="molecule type" value="Genomic_DNA"/>
</dbReference>
<dbReference type="SUPFAM" id="SSF54106">
    <property type="entry name" value="LysM domain"/>
    <property type="match status" value="1"/>
</dbReference>
<dbReference type="CDD" id="cd20705">
    <property type="entry name" value="MIX_I"/>
    <property type="match status" value="1"/>
</dbReference>
<gene>
    <name evidence="4" type="ORF">D1Z90_19975</name>
</gene>
<dbReference type="OrthoDB" id="5406083at2"/>
<dbReference type="Gene3D" id="3.10.350.10">
    <property type="entry name" value="LysM domain"/>
    <property type="match status" value="1"/>
</dbReference>
<keyword evidence="2" id="KW-0472">Membrane</keyword>
<reference evidence="4 5" key="2">
    <citation type="submission" date="2019-01" db="EMBL/GenBank/DDBJ databases">
        <title>Motilimonas pumilus sp. nov., isolated from the gut of sea cucumber (Apostichopus japonicus).</title>
        <authorList>
            <person name="Wang F.-Q."/>
            <person name="Ren L.-H."/>
            <person name="Lin Y.-W."/>
            <person name="Sun G.-H."/>
            <person name="Du Z.-J."/>
            <person name="Zhao J.-X."/>
            <person name="Liu X.-J."/>
            <person name="Liu L.-J."/>
        </authorList>
    </citation>
    <scope>NUCLEOTIDE SEQUENCE [LARGE SCALE GENOMIC DNA]</scope>
    <source>
        <strain evidence="4 5">PLHSC7-2</strain>
    </source>
</reference>
<evidence type="ECO:0000256" key="2">
    <source>
        <dbReference type="SAM" id="Phobius"/>
    </source>
</evidence>